<dbReference type="InterPro" id="IPR008963">
    <property type="entry name" value="Purple_acid_Pase-like_N"/>
</dbReference>
<dbReference type="InterPro" id="IPR029052">
    <property type="entry name" value="Metallo-depent_PP-like"/>
</dbReference>
<keyword evidence="5" id="KW-0862">Zinc</keyword>
<evidence type="ECO:0000256" key="5">
    <source>
        <dbReference type="ARBA" id="ARBA00022833"/>
    </source>
</evidence>
<feature type="signal peptide" evidence="8">
    <location>
        <begin position="1"/>
        <end position="24"/>
    </location>
</feature>
<evidence type="ECO:0000256" key="8">
    <source>
        <dbReference type="RuleBase" id="RU361203"/>
    </source>
</evidence>
<reference evidence="13" key="2">
    <citation type="submission" date="2025-08" db="UniProtKB">
        <authorList>
            <consortium name="RefSeq"/>
        </authorList>
    </citation>
    <scope>IDENTIFICATION</scope>
    <source>
        <tissue evidence="13">Young leaves</tissue>
    </source>
</reference>
<dbReference type="InterPro" id="IPR025733">
    <property type="entry name" value="PAPs_C"/>
</dbReference>
<dbReference type="EC" id="3.1.3.2" evidence="8"/>
<evidence type="ECO:0000256" key="4">
    <source>
        <dbReference type="ARBA" id="ARBA00022801"/>
    </source>
</evidence>
<dbReference type="CDD" id="cd00839">
    <property type="entry name" value="MPP_PAPs"/>
    <property type="match status" value="1"/>
</dbReference>
<evidence type="ECO:0000256" key="6">
    <source>
        <dbReference type="ARBA" id="ARBA00023004"/>
    </source>
</evidence>
<comment type="catalytic activity">
    <reaction evidence="8">
        <text>a phosphate monoester + H2O = an alcohol + phosphate</text>
        <dbReference type="Rhea" id="RHEA:15017"/>
        <dbReference type="ChEBI" id="CHEBI:15377"/>
        <dbReference type="ChEBI" id="CHEBI:30879"/>
        <dbReference type="ChEBI" id="CHEBI:43474"/>
        <dbReference type="ChEBI" id="CHEBI:67140"/>
        <dbReference type="EC" id="3.1.3.2"/>
    </reaction>
</comment>
<proteinExistence type="inferred from homology"/>
<keyword evidence="3 8" id="KW-0732">Signal</keyword>
<dbReference type="GO" id="GO:0046872">
    <property type="term" value="F:metal ion binding"/>
    <property type="evidence" value="ECO:0007669"/>
    <property type="project" value="UniProtKB-KW"/>
</dbReference>
<comment type="similarity">
    <text evidence="1 8">Belongs to the metallophosphoesterase superfamily. Purple acid phosphatase family.</text>
</comment>
<keyword evidence="7" id="KW-0325">Glycoprotein</keyword>
<keyword evidence="12" id="KW-1185">Reference proteome</keyword>
<dbReference type="InterPro" id="IPR004843">
    <property type="entry name" value="Calcineurin-like_PHP"/>
</dbReference>
<dbReference type="Pfam" id="PF16656">
    <property type="entry name" value="Pur_ac_phosph_N"/>
    <property type="match status" value="1"/>
</dbReference>
<dbReference type="PANTHER" id="PTHR22953">
    <property type="entry name" value="ACID PHOSPHATASE RELATED"/>
    <property type="match status" value="1"/>
</dbReference>
<keyword evidence="6" id="KW-0408">Iron</keyword>
<gene>
    <name evidence="13" type="primary">LOC103711476</name>
</gene>
<dbReference type="InterPro" id="IPR041792">
    <property type="entry name" value="MPP_PAP"/>
</dbReference>
<evidence type="ECO:0000259" key="9">
    <source>
        <dbReference type="Pfam" id="PF00149"/>
    </source>
</evidence>
<evidence type="ECO:0000256" key="3">
    <source>
        <dbReference type="ARBA" id="ARBA00022729"/>
    </source>
</evidence>
<evidence type="ECO:0000256" key="1">
    <source>
        <dbReference type="ARBA" id="ARBA00008723"/>
    </source>
</evidence>
<evidence type="ECO:0000313" key="12">
    <source>
        <dbReference type="Proteomes" id="UP000228380"/>
    </source>
</evidence>
<dbReference type="FunFam" id="2.60.40.380:FF:000001">
    <property type="entry name" value="Fe(3+)-Zn(2+) purple acid phosphatase"/>
    <property type="match status" value="1"/>
</dbReference>
<evidence type="ECO:0000259" key="10">
    <source>
        <dbReference type="Pfam" id="PF14008"/>
    </source>
</evidence>
<reference evidence="12" key="1">
    <citation type="journal article" date="2019" name="Nat. Commun.">
        <title>Genome-wide association mapping of date palm fruit traits.</title>
        <authorList>
            <person name="Hazzouri K.M."/>
            <person name="Gros-Balthazard M."/>
            <person name="Flowers J.M."/>
            <person name="Copetti D."/>
            <person name="Lemansour A."/>
            <person name="Lebrun M."/>
            <person name="Masmoudi K."/>
            <person name="Ferrand S."/>
            <person name="Dhar M.I."/>
            <person name="Fresquez Z.A."/>
            <person name="Rosas U."/>
            <person name="Zhang J."/>
            <person name="Talag J."/>
            <person name="Lee S."/>
            <person name="Kudrna D."/>
            <person name="Powell R.F."/>
            <person name="Leitch I.J."/>
            <person name="Krueger R.R."/>
            <person name="Wing R.A."/>
            <person name="Amiri K.M.A."/>
            <person name="Purugganan M.D."/>
        </authorList>
    </citation>
    <scope>NUCLEOTIDE SEQUENCE [LARGE SCALE GENOMIC DNA]</scope>
    <source>
        <strain evidence="12">cv. Khalas</strain>
    </source>
</reference>
<evidence type="ECO:0000313" key="13">
    <source>
        <dbReference type="RefSeq" id="XP_008795838.1"/>
    </source>
</evidence>
<organism evidence="12 13">
    <name type="scientific">Phoenix dactylifera</name>
    <name type="common">Date palm</name>
    <dbReference type="NCBI Taxonomy" id="42345"/>
    <lineage>
        <taxon>Eukaryota</taxon>
        <taxon>Viridiplantae</taxon>
        <taxon>Streptophyta</taxon>
        <taxon>Embryophyta</taxon>
        <taxon>Tracheophyta</taxon>
        <taxon>Spermatophyta</taxon>
        <taxon>Magnoliopsida</taxon>
        <taxon>Liliopsida</taxon>
        <taxon>Arecaceae</taxon>
        <taxon>Coryphoideae</taxon>
        <taxon>Phoeniceae</taxon>
        <taxon>Phoenix</taxon>
    </lineage>
</organism>
<evidence type="ECO:0000256" key="2">
    <source>
        <dbReference type="ARBA" id="ARBA00022723"/>
    </source>
</evidence>
<evidence type="ECO:0000259" key="11">
    <source>
        <dbReference type="Pfam" id="PF16656"/>
    </source>
</evidence>
<feature type="domain" description="Calcineurin-like phosphoesterase" evidence="9">
    <location>
        <begin position="158"/>
        <end position="354"/>
    </location>
</feature>
<keyword evidence="4 8" id="KW-0378">Hydrolase</keyword>
<dbReference type="GO" id="GO:0003993">
    <property type="term" value="F:acid phosphatase activity"/>
    <property type="evidence" value="ECO:0007669"/>
    <property type="project" value="UniProtKB-EC"/>
</dbReference>
<dbReference type="SUPFAM" id="SSF49363">
    <property type="entry name" value="Purple acid phosphatase, N-terminal domain"/>
    <property type="match status" value="1"/>
</dbReference>
<dbReference type="Gene3D" id="3.60.21.10">
    <property type="match status" value="1"/>
</dbReference>
<dbReference type="Pfam" id="PF00149">
    <property type="entry name" value="Metallophos"/>
    <property type="match status" value="1"/>
</dbReference>
<name>A0A8B7CBV5_PHODC</name>
<sequence>MELHSLLLIPLSLVLLCSVDNVICGRTSTFIRSEWPSTDIPLDNEVFAIPKGYNAPQQVHVTQGDYDGKAVIISWVTTSEPGTSEVLYGKEEHKYEHSAQGKTTNYTFYNYKSGYIHHCLVDGLEYGTKYYYTIGKGDAARVFWFETPPKIDPDAPYTFGIIGDLGQTFNSLSTLEHYMQTGGQTVLFVGDLSYADRYEFNDGIRWDSWGRFVERSSAYQPWIWTAGNHEIEYRPDLGEIVTFKAYKHRYATPYVASKSSSPLWYAVRRASAHIIVLSSYSSFVKYTPQWFWLLEEVKRVDREKTPWLIVLMHAPLYNSNEAHYMEGESMRAVFESWFVRYKVDLVFSGHVHAYERSYRISNINYNITSGSRHPMPDKSAPVYITVGDGGNQEGLAVRFSDPQPDYSAFREASYGHSTLELKNRTHALYRWNRNDDGKPVHTDHVVFHNQYWASNTRRRRLKKHRWFHAGSIATY</sequence>
<dbReference type="InterPro" id="IPR015914">
    <property type="entry name" value="PAPs_N"/>
</dbReference>
<dbReference type="FunFam" id="3.60.21.10:FF:000034">
    <property type="entry name" value="Fe(3+)-Zn(2+) purple acid phosphatase"/>
    <property type="match status" value="1"/>
</dbReference>
<dbReference type="KEGG" id="pda:103711476"/>
<feature type="chain" id="PRO_5034766735" description="Purple acid phosphatase" evidence="8">
    <location>
        <begin position="25"/>
        <end position="475"/>
    </location>
</feature>
<dbReference type="RefSeq" id="XP_008795838.1">
    <property type="nucleotide sequence ID" value="XM_008797616.4"/>
</dbReference>
<protein>
    <recommendedName>
        <fullName evidence="8">Purple acid phosphatase</fullName>
        <ecNumber evidence="8">3.1.3.2</ecNumber>
    </recommendedName>
</protein>
<dbReference type="PANTHER" id="PTHR22953:SF55">
    <property type="entry name" value="BIFUNCTIONAL PURPLE ACID PHOSPHATASE 26"/>
    <property type="match status" value="1"/>
</dbReference>
<dbReference type="Pfam" id="PF14008">
    <property type="entry name" value="Metallophos_C"/>
    <property type="match status" value="1"/>
</dbReference>
<dbReference type="OrthoDB" id="45007at2759"/>
<accession>A0A8B7CBV5</accession>
<dbReference type="Gene3D" id="2.60.40.380">
    <property type="entry name" value="Purple acid phosphatase-like, N-terminal"/>
    <property type="match status" value="1"/>
</dbReference>
<dbReference type="AlphaFoldDB" id="A0A8B7CBV5"/>
<dbReference type="Proteomes" id="UP000228380">
    <property type="component" value="Chromosome 1"/>
</dbReference>
<feature type="domain" description="Purple acid phosphatase N-terminal" evidence="11">
    <location>
        <begin position="56"/>
        <end position="147"/>
    </location>
</feature>
<dbReference type="InterPro" id="IPR039331">
    <property type="entry name" value="PAPs-like"/>
</dbReference>
<dbReference type="SUPFAM" id="SSF56300">
    <property type="entry name" value="Metallo-dependent phosphatases"/>
    <property type="match status" value="1"/>
</dbReference>
<keyword evidence="2" id="KW-0479">Metal-binding</keyword>
<evidence type="ECO:0000256" key="7">
    <source>
        <dbReference type="ARBA" id="ARBA00023180"/>
    </source>
</evidence>
<dbReference type="GeneID" id="103711476"/>
<feature type="domain" description="Purple acid phosphatase C-terminal" evidence="10">
    <location>
        <begin position="380"/>
        <end position="438"/>
    </location>
</feature>